<comment type="caution">
    <text evidence="2">The sequence shown here is derived from an EMBL/GenBank/DDBJ whole genome shotgun (WGS) entry which is preliminary data.</text>
</comment>
<evidence type="ECO:0000313" key="3">
    <source>
        <dbReference type="Proteomes" id="UP001174136"/>
    </source>
</evidence>
<accession>A0AA47N8K2</accession>
<protein>
    <recommendedName>
        <fullName evidence="1">Integrase core domain-containing protein</fullName>
    </recommendedName>
</protein>
<dbReference type="AlphaFoldDB" id="A0AA47N8K2"/>
<proteinExistence type="predicted"/>
<name>A0AA47N8K2_MERPO</name>
<keyword evidence="3" id="KW-1185">Reference proteome</keyword>
<organism evidence="2 3">
    <name type="scientific">Merluccius polli</name>
    <name type="common">Benguela hake</name>
    <name type="synonym">Merluccius cadenati</name>
    <dbReference type="NCBI Taxonomy" id="89951"/>
    <lineage>
        <taxon>Eukaryota</taxon>
        <taxon>Metazoa</taxon>
        <taxon>Chordata</taxon>
        <taxon>Craniata</taxon>
        <taxon>Vertebrata</taxon>
        <taxon>Euteleostomi</taxon>
        <taxon>Actinopterygii</taxon>
        <taxon>Neopterygii</taxon>
        <taxon>Teleostei</taxon>
        <taxon>Neoteleostei</taxon>
        <taxon>Acanthomorphata</taxon>
        <taxon>Zeiogadaria</taxon>
        <taxon>Gadariae</taxon>
        <taxon>Gadiformes</taxon>
        <taxon>Gadoidei</taxon>
        <taxon>Merlucciidae</taxon>
        <taxon>Merluccius</taxon>
    </lineage>
</organism>
<evidence type="ECO:0000259" key="1">
    <source>
        <dbReference type="Pfam" id="PF24764"/>
    </source>
</evidence>
<dbReference type="Proteomes" id="UP001174136">
    <property type="component" value="Unassembled WGS sequence"/>
</dbReference>
<evidence type="ECO:0000313" key="2">
    <source>
        <dbReference type="EMBL" id="KAK0153675.1"/>
    </source>
</evidence>
<dbReference type="PANTHER" id="PTHR46791:SF4">
    <property type="match status" value="1"/>
</dbReference>
<dbReference type="Pfam" id="PF24764">
    <property type="entry name" value="rva_4"/>
    <property type="match status" value="1"/>
</dbReference>
<reference evidence="2" key="1">
    <citation type="journal article" date="2023" name="Front. Mar. Sci.">
        <title>A new Merluccius polli reference genome to investigate the effects of global change in West African waters.</title>
        <authorList>
            <person name="Mateo J.L."/>
            <person name="Blanco-Fernandez C."/>
            <person name="Garcia-Vazquez E."/>
            <person name="Machado-Schiaffino G."/>
        </authorList>
    </citation>
    <scope>NUCLEOTIDE SEQUENCE</scope>
    <source>
        <strain evidence="2">C29</strain>
        <tissue evidence="2">Fin</tissue>
    </source>
</reference>
<dbReference type="EMBL" id="JAOPHQ010000654">
    <property type="protein sequence ID" value="KAK0153675.1"/>
    <property type="molecule type" value="Genomic_DNA"/>
</dbReference>
<dbReference type="InterPro" id="IPR058913">
    <property type="entry name" value="Integrase_dom_put"/>
</dbReference>
<feature type="domain" description="Integrase core" evidence="1">
    <location>
        <begin position="208"/>
        <end position="384"/>
    </location>
</feature>
<sequence length="458" mass="51683">MDGRVGWMRQEGGAQEVELHRLIGMSRAACVTDRIASDASVTLCAKEAMMDLPSSASGEGNESSCIECIEREGVGATDFQQERLYRELDDYTRTLSALISLSRFGNDQSHGEYIHTMEVLYGCLCSILSEHEATQRSNDAANTGLVPPTSLISFPGRPRYSITSEQISHCVLMGMNWKRIASCNTQSLQEVDPIGRSIRRRHAIRRRIYNVQTSNELWHFDGNHKLVRWRMVFHGCVDGFSRAIIYLNCLDNNRASSVLSLFLEGVENFGLPSRVRRGLNRRSVIAGLSVHNQRIERLWAELNRVVSRHFISIFSFMESVGILDSLNELNLFCLHYIFMPRIERAAIEFINQWNHHGLSTQGGQTPLQLWHTGIINNIGLGNTAVDAIFANNFYGEDEEGPLPELQTNNNVVTPDINVTINETTGHAIQHNFDPLQNDGNYGIDLFCSLLHFLQQYHA</sequence>
<dbReference type="PANTHER" id="PTHR46791">
    <property type="entry name" value="EXPRESSED PROTEIN"/>
    <property type="match status" value="1"/>
</dbReference>
<gene>
    <name evidence="2" type="ORF">N1851_004538</name>
</gene>